<reference evidence="1" key="1">
    <citation type="journal article" date="2015" name="Nature">
        <title>Complex archaea that bridge the gap between prokaryotes and eukaryotes.</title>
        <authorList>
            <person name="Spang A."/>
            <person name="Saw J.H."/>
            <person name="Jorgensen S.L."/>
            <person name="Zaremba-Niedzwiedzka K."/>
            <person name="Martijn J."/>
            <person name="Lind A.E."/>
            <person name="van Eijk R."/>
            <person name="Schleper C."/>
            <person name="Guy L."/>
            <person name="Ettema T.J."/>
        </authorList>
    </citation>
    <scope>NUCLEOTIDE SEQUENCE</scope>
</reference>
<dbReference type="AlphaFoldDB" id="A0A0F9QYT4"/>
<organism evidence="1">
    <name type="scientific">marine sediment metagenome</name>
    <dbReference type="NCBI Taxonomy" id="412755"/>
    <lineage>
        <taxon>unclassified sequences</taxon>
        <taxon>metagenomes</taxon>
        <taxon>ecological metagenomes</taxon>
    </lineage>
</organism>
<gene>
    <name evidence="1" type="ORF">LCGC14_0660370</name>
</gene>
<accession>A0A0F9QYT4</accession>
<name>A0A0F9QYT4_9ZZZZ</name>
<dbReference type="EMBL" id="LAZR01001261">
    <property type="protein sequence ID" value="KKN47714.1"/>
    <property type="molecule type" value="Genomic_DNA"/>
</dbReference>
<comment type="caution">
    <text evidence="1">The sequence shown here is derived from an EMBL/GenBank/DDBJ whole genome shotgun (WGS) entry which is preliminary data.</text>
</comment>
<sequence>MENIRMKAQNVPPWYAIHLSDLSEATPQVIDVFLRPDFLPSNPFIINVGQNIDDVAVLLEGAGALNNERLSAVIDLLKSAIGKRALGRPFRVYKRGPRGGWQKC</sequence>
<protein>
    <submittedName>
        <fullName evidence="1">Uncharacterized protein</fullName>
    </submittedName>
</protein>
<proteinExistence type="predicted"/>
<evidence type="ECO:0000313" key="1">
    <source>
        <dbReference type="EMBL" id="KKN47714.1"/>
    </source>
</evidence>